<keyword evidence="12" id="KW-0744">Spermatogenesis</keyword>
<evidence type="ECO:0000256" key="9">
    <source>
        <dbReference type="ARBA" id="ARBA00022782"/>
    </source>
</evidence>
<feature type="binding site" evidence="20">
    <location>
        <position position="351"/>
    </location>
    <ligand>
        <name>Mg(2+)</name>
        <dbReference type="ChEBI" id="CHEBI:18420"/>
    </ligand>
</feature>
<evidence type="ECO:0000256" key="13">
    <source>
        <dbReference type="ARBA" id="ARBA00023034"/>
    </source>
</evidence>
<accession>A0A8C4U2L1</accession>
<dbReference type="Gene3D" id="1.20.58.200">
    <property type="entry name" value="Translin, domain 2"/>
    <property type="match status" value="1"/>
</dbReference>
<dbReference type="GO" id="GO:0005634">
    <property type="term" value="C:nucleus"/>
    <property type="evidence" value="ECO:0007669"/>
    <property type="project" value="UniProtKB-SubCell"/>
</dbReference>
<proteinExistence type="inferred from homology"/>
<feature type="region of interest" description="Disordered" evidence="22">
    <location>
        <begin position="1"/>
        <end position="111"/>
    </location>
</feature>
<evidence type="ECO:0000256" key="17">
    <source>
        <dbReference type="ARBA" id="ARBA00038594"/>
    </source>
</evidence>
<name>A0A8C4U2L1_FALTI</name>
<dbReference type="GO" id="GO:0048471">
    <property type="term" value="C:perinuclear region of cytoplasm"/>
    <property type="evidence" value="ECO:0007669"/>
    <property type="project" value="UniProtKB-SubCell"/>
</dbReference>
<evidence type="ECO:0000313" key="24">
    <source>
        <dbReference type="Proteomes" id="UP000694562"/>
    </source>
</evidence>
<evidence type="ECO:0000256" key="10">
    <source>
        <dbReference type="ARBA" id="ARBA00022842"/>
    </source>
</evidence>
<feature type="region of interest" description="Disordered" evidence="22">
    <location>
        <begin position="153"/>
        <end position="187"/>
    </location>
</feature>
<keyword evidence="9" id="KW-0221">Differentiation</keyword>
<feature type="compositionally biased region" description="Basic and acidic residues" evidence="22">
    <location>
        <begin position="170"/>
        <end position="183"/>
    </location>
</feature>
<keyword evidence="11" id="KW-0832">Ubl conjugation</keyword>
<dbReference type="GO" id="GO:0043565">
    <property type="term" value="F:sequence-specific DNA binding"/>
    <property type="evidence" value="ECO:0007669"/>
    <property type="project" value="InterPro"/>
</dbReference>
<evidence type="ECO:0000256" key="3">
    <source>
        <dbReference type="ARBA" id="ARBA00004556"/>
    </source>
</evidence>
<dbReference type="InterPro" id="IPR036081">
    <property type="entry name" value="Translin_sf"/>
</dbReference>
<keyword evidence="5" id="KW-0217">Developmental protein</keyword>
<evidence type="ECO:0000256" key="16">
    <source>
        <dbReference type="ARBA" id="ARBA00037653"/>
    </source>
</evidence>
<evidence type="ECO:0000256" key="19">
    <source>
        <dbReference type="ARBA" id="ARBA00042076"/>
    </source>
</evidence>
<evidence type="ECO:0000256" key="14">
    <source>
        <dbReference type="ARBA" id="ARBA00023125"/>
    </source>
</evidence>
<evidence type="ECO:0000256" key="20">
    <source>
        <dbReference type="PIRSR" id="PIRSR602848-1"/>
    </source>
</evidence>
<sequence length="444" mass="48826">MIAPHSSSAPLAGQGVGGTRRLLARAAGKYHRDATAPPPSPGPTTTCPVVPRARQAPRRGGRLAAQPLACSEPGPARGRYPALPGSKARHRPPRRSSPAPRLPAAGRRPGCAAPCCQAPAQAPYRGGAAGPWRRAGWRRVAVAGNAAWLGGGTGMSGKEGSGGFRKRKHDNFPHGQRREEKENVNSSSALMTSFKSFQLELDTRHDKYERLVKLSRDITIESKRTIFLLHRFTSAPNGEEILNESEVKLDAVRRKIKQVAQELIGEDMYQFHRAISPGLQEYVEAVSFQYFIKTRSLISVEEINKQLIFTAEDREETTNKTSNSHDKQPHAWSLKVTPVDYLLGVADLTGELMRLCISSVGNGDIDTPFELSQFLRQIYDGFTFIGNTGPYEVSKKLYTLKQSLAKVENACYTLKVRGSEIPKHMLADVFSTKTELIDQEEGLS</sequence>
<evidence type="ECO:0000256" key="4">
    <source>
        <dbReference type="ARBA" id="ARBA00005902"/>
    </source>
</evidence>
<dbReference type="GO" id="GO:0005794">
    <property type="term" value="C:Golgi apparatus"/>
    <property type="evidence" value="ECO:0007669"/>
    <property type="project" value="UniProtKB-SubCell"/>
</dbReference>
<dbReference type="FunFam" id="1.20.58.190:FF:000002">
    <property type="entry name" value="Translin-associated factor X"/>
    <property type="match status" value="1"/>
</dbReference>
<keyword evidence="24" id="KW-1185">Reference proteome</keyword>
<feature type="binding site" evidence="20">
    <location>
        <position position="284"/>
    </location>
    <ligand>
        <name>Mg(2+)</name>
        <dbReference type="ChEBI" id="CHEBI:18420"/>
    </ligand>
</feature>
<feature type="cross-link" description="Glycyl lysine isopeptide (Lys-Gly) (interchain with G-Cter in SUMO2)" evidence="21">
    <location>
        <position position="433"/>
    </location>
</feature>
<feature type="compositionally biased region" description="Low complexity" evidence="22">
    <location>
        <begin position="96"/>
        <end position="111"/>
    </location>
</feature>
<dbReference type="Gene3D" id="1.20.58.190">
    <property type="entry name" value="Translin, domain 1"/>
    <property type="match status" value="1"/>
</dbReference>
<evidence type="ECO:0000256" key="6">
    <source>
        <dbReference type="ARBA" id="ARBA00022490"/>
    </source>
</evidence>
<dbReference type="Pfam" id="PF01997">
    <property type="entry name" value="Translin"/>
    <property type="match status" value="1"/>
</dbReference>
<feature type="compositionally biased region" description="Gly residues" evidence="22">
    <location>
        <begin position="153"/>
        <end position="163"/>
    </location>
</feature>
<dbReference type="InterPro" id="IPR002848">
    <property type="entry name" value="Translin_fam"/>
</dbReference>
<evidence type="ECO:0000256" key="22">
    <source>
        <dbReference type="SAM" id="MobiDB-lite"/>
    </source>
</evidence>
<evidence type="ECO:0000256" key="7">
    <source>
        <dbReference type="ARBA" id="ARBA00022499"/>
    </source>
</evidence>
<dbReference type="AlphaFoldDB" id="A0A8C4U2L1"/>
<dbReference type="GO" id="GO:0030154">
    <property type="term" value="P:cell differentiation"/>
    <property type="evidence" value="ECO:0007669"/>
    <property type="project" value="UniProtKB-KW"/>
</dbReference>
<evidence type="ECO:0000256" key="15">
    <source>
        <dbReference type="ARBA" id="ARBA00023242"/>
    </source>
</evidence>
<comment type="subunit">
    <text evidence="17">Ring-shaped heterooctamer of six TSN and two TSNAX subunits. Interacts with GOLGA3, TSNAXIP1, SUN1 and AKAP9. Interacts with the homodimeric form of C1D following gamma-radiation. Interacts with TSN and C1D in a mutually exclusive manner.</text>
</comment>
<dbReference type="InterPro" id="IPR016068">
    <property type="entry name" value="Translin_N"/>
</dbReference>
<dbReference type="Proteomes" id="UP000694562">
    <property type="component" value="Unplaced"/>
</dbReference>
<feature type="compositionally biased region" description="Low complexity" evidence="22">
    <location>
        <begin position="43"/>
        <end position="54"/>
    </location>
</feature>
<dbReference type="GO" id="GO:0046872">
    <property type="term" value="F:metal ion binding"/>
    <property type="evidence" value="ECO:0007669"/>
    <property type="project" value="UniProtKB-KW"/>
</dbReference>
<keyword evidence="13" id="KW-0333">Golgi apparatus</keyword>
<dbReference type="OMA" id="HRITCED"/>
<evidence type="ECO:0000256" key="2">
    <source>
        <dbReference type="ARBA" id="ARBA00004555"/>
    </source>
</evidence>
<comment type="function">
    <text evidence="16">Acts in combination with TSN as an endonuclease involved in the activation of the RNA-induced silencing complex (RISC). Possible role in spermatogenesis.</text>
</comment>
<protein>
    <recommendedName>
        <fullName evidence="18">Translin-associated protein X</fullName>
    </recommendedName>
    <alternativeName>
        <fullName evidence="19">Translin-associated factor X</fullName>
    </alternativeName>
</protein>
<evidence type="ECO:0000256" key="12">
    <source>
        <dbReference type="ARBA" id="ARBA00022871"/>
    </source>
</evidence>
<keyword evidence="6" id="KW-0963">Cytoplasm</keyword>
<dbReference type="InterPro" id="IPR016069">
    <property type="entry name" value="Translin_C"/>
</dbReference>
<reference evidence="23" key="1">
    <citation type="submission" date="2025-08" db="UniProtKB">
        <authorList>
            <consortium name="Ensembl"/>
        </authorList>
    </citation>
    <scope>IDENTIFICATION</scope>
</reference>
<evidence type="ECO:0000256" key="11">
    <source>
        <dbReference type="ARBA" id="ARBA00022843"/>
    </source>
</evidence>
<dbReference type="OrthoDB" id="31005at2759"/>
<keyword evidence="14" id="KW-0238">DNA-binding</keyword>
<comment type="subcellular location">
    <subcellularLocation>
        <location evidence="3">Cytoplasm</location>
        <location evidence="3">Perinuclear region</location>
    </subcellularLocation>
    <subcellularLocation>
        <location evidence="2">Golgi apparatus</location>
    </subcellularLocation>
    <subcellularLocation>
        <location evidence="1">Nucleus</location>
    </subcellularLocation>
</comment>
<dbReference type="PANTHER" id="PTHR10741">
    <property type="entry name" value="TRANSLIN AND TRANSLIN ASSOCIATED PROTEIN X"/>
    <property type="match status" value="1"/>
</dbReference>
<dbReference type="FunFam" id="1.20.58.200:FF:000001">
    <property type="entry name" value="Translin-associated factor X"/>
    <property type="match status" value="1"/>
</dbReference>
<evidence type="ECO:0000256" key="1">
    <source>
        <dbReference type="ARBA" id="ARBA00004123"/>
    </source>
</evidence>
<keyword evidence="7" id="KW-1017">Isopeptide bond</keyword>
<dbReference type="Ensembl" id="ENSFTIT00000007201.1">
    <property type="protein sequence ID" value="ENSFTIP00000006898.1"/>
    <property type="gene ID" value="ENSFTIG00000004720.1"/>
</dbReference>
<keyword evidence="8 20" id="KW-0479">Metal-binding</keyword>
<comment type="similarity">
    <text evidence="4">Belongs to the translin family.</text>
</comment>
<keyword evidence="15" id="KW-0539">Nucleus</keyword>
<dbReference type="SUPFAM" id="SSF74784">
    <property type="entry name" value="Translin"/>
    <property type="match status" value="1"/>
</dbReference>
<evidence type="ECO:0000256" key="18">
    <source>
        <dbReference type="ARBA" id="ARBA00041076"/>
    </source>
</evidence>
<reference evidence="23" key="2">
    <citation type="submission" date="2025-09" db="UniProtKB">
        <authorList>
            <consortium name="Ensembl"/>
        </authorList>
    </citation>
    <scope>IDENTIFICATION</scope>
</reference>
<evidence type="ECO:0000256" key="21">
    <source>
        <dbReference type="PIRSR" id="PIRSR602848-2"/>
    </source>
</evidence>
<evidence type="ECO:0000256" key="5">
    <source>
        <dbReference type="ARBA" id="ARBA00022473"/>
    </source>
</evidence>
<keyword evidence="10 20" id="KW-0460">Magnesium</keyword>
<evidence type="ECO:0000313" key="23">
    <source>
        <dbReference type="Ensembl" id="ENSFTIP00000006898.1"/>
    </source>
</evidence>
<organism evidence="23 24">
    <name type="scientific">Falco tinnunculus</name>
    <name type="common">Common kestrel</name>
    <dbReference type="NCBI Taxonomy" id="100819"/>
    <lineage>
        <taxon>Eukaryota</taxon>
        <taxon>Metazoa</taxon>
        <taxon>Chordata</taxon>
        <taxon>Craniata</taxon>
        <taxon>Vertebrata</taxon>
        <taxon>Euteleostomi</taxon>
        <taxon>Archelosauria</taxon>
        <taxon>Archosauria</taxon>
        <taxon>Dinosauria</taxon>
        <taxon>Saurischia</taxon>
        <taxon>Theropoda</taxon>
        <taxon>Coelurosauria</taxon>
        <taxon>Aves</taxon>
        <taxon>Neognathae</taxon>
        <taxon>Neoaves</taxon>
        <taxon>Telluraves</taxon>
        <taxon>Australaves</taxon>
        <taxon>Falconiformes</taxon>
        <taxon>Falconidae</taxon>
        <taxon>Falco</taxon>
    </lineage>
</organism>
<dbReference type="GO" id="GO:0007283">
    <property type="term" value="P:spermatogenesis"/>
    <property type="evidence" value="ECO:0007669"/>
    <property type="project" value="UniProtKB-KW"/>
</dbReference>
<evidence type="ECO:0000256" key="8">
    <source>
        <dbReference type="ARBA" id="ARBA00022723"/>
    </source>
</evidence>